<evidence type="ECO:0000313" key="4">
    <source>
        <dbReference type="Proteomes" id="UP000694549"/>
    </source>
</evidence>
<dbReference type="Proteomes" id="UP000694549">
    <property type="component" value="Unplaced"/>
</dbReference>
<dbReference type="Gene3D" id="2.60.120.920">
    <property type="match status" value="1"/>
</dbReference>
<reference evidence="3" key="2">
    <citation type="submission" date="2025-09" db="UniProtKB">
        <authorList>
            <consortium name="Ensembl"/>
        </authorList>
    </citation>
    <scope>IDENTIFICATION</scope>
</reference>
<feature type="region of interest" description="Disordered" evidence="1">
    <location>
        <begin position="53"/>
        <end position="73"/>
    </location>
</feature>
<dbReference type="Pfam" id="PF13765">
    <property type="entry name" value="PRY"/>
    <property type="match status" value="1"/>
</dbReference>
<dbReference type="InterPro" id="IPR003879">
    <property type="entry name" value="Butyrophylin_SPRY"/>
</dbReference>
<dbReference type="InterPro" id="IPR013320">
    <property type="entry name" value="ConA-like_dom_sf"/>
</dbReference>
<dbReference type="Pfam" id="PF00622">
    <property type="entry name" value="SPRY"/>
    <property type="match status" value="1"/>
</dbReference>
<evidence type="ECO:0000313" key="3">
    <source>
        <dbReference type="Ensembl" id="ENSAZOP00000005360.1"/>
    </source>
</evidence>
<dbReference type="InterPro" id="IPR043136">
    <property type="entry name" value="B30.2/SPRY_sf"/>
</dbReference>
<reference evidence="3" key="1">
    <citation type="submission" date="2025-08" db="UniProtKB">
        <authorList>
            <consortium name="Ensembl"/>
        </authorList>
    </citation>
    <scope>IDENTIFICATION</scope>
</reference>
<evidence type="ECO:0000259" key="2">
    <source>
        <dbReference type="PROSITE" id="PS50188"/>
    </source>
</evidence>
<dbReference type="Gene3D" id="1.10.287.950">
    <property type="entry name" value="Methyl-accepting chemotaxis protein"/>
    <property type="match status" value="1"/>
</dbReference>
<dbReference type="PRINTS" id="PR01407">
    <property type="entry name" value="BUTYPHLNCDUF"/>
</dbReference>
<dbReference type="CDD" id="cd12888">
    <property type="entry name" value="SPRY_PRY_TRIM7_like"/>
    <property type="match status" value="1"/>
</dbReference>
<feature type="compositionally biased region" description="Acidic residues" evidence="1">
    <location>
        <begin position="58"/>
        <end position="73"/>
    </location>
</feature>
<feature type="domain" description="B30.2/SPRY" evidence="2">
    <location>
        <begin position="145"/>
        <end position="333"/>
    </location>
</feature>
<dbReference type="PROSITE" id="PS50188">
    <property type="entry name" value="B302_SPRY"/>
    <property type="match status" value="1"/>
</dbReference>
<dbReference type="SMART" id="SM00589">
    <property type="entry name" value="PRY"/>
    <property type="match status" value="1"/>
</dbReference>
<dbReference type="InterPro" id="IPR001870">
    <property type="entry name" value="B30.2/SPRY"/>
</dbReference>
<dbReference type="SMART" id="SM00449">
    <property type="entry name" value="SPRY"/>
    <property type="match status" value="1"/>
</dbReference>
<dbReference type="FunFam" id="2.60.120.920:FF:000004">
    <property type="entry name" value="Butyrophilin subfamily 1 member A1"/>
    <property type="match status" value="1"/>
</dbReference>
<accession>A0A8B9UCF3</accession>
<name>A0A8B9UCF3_9AVES</name>
<protein>
    <recommendedName>
        <fullName evidence="2">B30.2/SPRY domain-containing protein</fullName>
    </recommendedName>
</protein>
<proteinExistence type="predicted"/>
<evidence type="ECO:0000256" key="1">
    <source>
        <dbReference type="SAM" id="MobiDB-lite"/>
    </source>
</evidence>
<keyword evidence="4" id="KW-1185">Reference proteome</keyword>
<dbReference type="InterPro" id="IPR006574">
    <property type="entry name" value="PRY"/>
</dbReference>
<dbReference type="Ensembl" id="ENSAZOT00000005727.1">
    <property type="protein sequence ID" value="ENSAZOP00000005360.1"/>
    <property type="gene ID" value="ENSAZOG00000003437.1"/>
</dbReference>
<dbReference type="InterPro" id="IPR050143">
    <property type="entry name" value="TRIM/RBCC"/>
</dbReference>
<dbReference type="SUPFAM" id="SSF49899">
    <property type="entry name" value="Concanavalin A-like lectins/glucanases"/>
    <property type="match status" value="1"/>
</dbReference>
<dbReference type="PANTHER" id="PTHR24103">
    <property type="entry name" value="E3 UBIQUITIN-PROTEIN LIGASE TRIM"/>
    <property type="match status" value="1"/>
</dbReference>
<dbReference type="InterPro" id="IPR003877">
    <property type="entry name" value="SPRY_dom"/>
</dbReference>
<organism evidence="3 4">
    <name type="scientific">Anas zonorhyncha</name>
    <name type="common">Eastern spot-billed duck</name>
    <dbReference type="NCBI Taxonomy" id="75864"/>
    <lineage>
        <taxon>Eukaryota</taxon>
        <taxon>Metazoa</taxon>
        <taxon>Chordata</taxon>
        <taxon>Craniata</taxon>
        <taxon>Vertebrata</taxon>
        <taxon>Euteleostomi</taxon>
        <taxon>Archelosauria</taxon>
        <taxon>Archosauria</taxon>
        <taxon>Dinosauria</taxon>
        <taxon>Saurischia</taxon>
        <taxon>Theropoda</taxon>
        <taxon>Coelurosauria</taxon>
        <taxon>Aves</taxon>
        <taxon>Neognathae</taxon>
        <taxon>Galloanserae</taxon>
        <taxon>Anseriformes</taxon>
        <taxon>Anatidae</taxon>
        <taxon>Anatinae</taxon>
        <taxon>Anas</taxon>
    </lineage>
</organism>
<dbReference type="AlphaFoldDB" id="A0A8B9UCF3"/>
<sequence length="333" mass="38760">MFISLLFSAERDEKIREHEAEIRRLTELLEDRDLEVRNQDALIRKLTEELEELKGLEADESSEDLEESDLERDELTEDLDEITEELGERDKKIEELTEELAKQTAQIDELTTELGERDAKIDELSAEMEKRDRKIDELTAELEEYKAKMRKCMEEHRKEEEKLANVTLDPETAHPRLILSKDQKSVRWEYMLQESPDSPERFDADPCVLGCEAFTSGRHYWVVDLAEGQYCAVGVSRESLPRKGPVSFNPEEGIWAVQQWGFKNRALTSPPTLLNLPRVPKKIRISLDYEWGEVAFFDVENKVPIFTFPPASFAGERIRPWFWVELGSLSLVR</sequence>